<dbReference type="RefSeq" id="WP_267907278.1">
    <property type="nucleotide sequence ID" value="NZ_BMQQ01000016.1"/>
</dbReference>
<gene>
    <name evidence="1" type="ORF">GCM10014713_41430</name>
</gene>
<dbReference type="Proteomes" id="UP000619486">
    <property type="component" value="Unassembled WGS sequence"/>
</dbReference>
<protein>
    <recommendedName>
        <fullName evidence="3">Metallothionein</fullName>
    </recommendedName>
</protein>
<evidence type="ECO:0000313" key="1">
    <source>
        <dbReference type="EMBL" id="GGT43445.1"/>
    </source>
</evidence>
<proteinExistence type="predicted"/>
<organism evidence="1 2">
    <name type="scientific">Streptomyces purpureus</name>
    <dbReference type="NCBI Taxonomy" id="1951"/>
    <lineage>
        <taxon>Bacteria</taxon>
        <taxon>Bacillati</taxon>
        <taxon>Actinomycetota</taxon>
        <taxon>Actinomycetes</taxon>
        <taxon>Kitasatosporales</taxon>
        <taxon>Streptomycetaceae</taxon>
        <taxon>Streptomyces</taxon>
    </lineage>
</organism>
<keyword evidence="2" id="KW-1185">Reference proteome</keyword>
<dbReference type="EMBL" id="BMQQ01000016">
    <property type="protein sequence ID" value="GGT43445.1"/>
    <property type="molecule type" value="Genomic_DNA"/>
</dbReference>
<evidence type="ECO:0000313" key="2">
    <source>
        <dbReference type="Proteomes" id="UP000619486"/>
    </source>
</evidence>
<name>A0A918H9A5_9ACTN</name>
<sequence length="44" mass="4761">MTNEPCGESGCYCHGAGPEHNDCACGCDCPRCWDCQQQTDNCDC</sequence>
<dbReference type="AlphaFoldDB" id="A0A918H9A5"/>
<evidence type="ECO:0008006" key="3">
    <source>
        <dbReference type="Google" id="ProtNLM"/>
    </source>
</evidence>
<accession>A0A918H9A5</accession>
<reference evidence="1" key="1">
    <citation type="journal article" date="2014" name="Int. J. Syst. Evol. Microbiol.">
        <title>Complete genome sequence of Corynebacterium casei LMG S-19264T (=DSM 44701T), isolated from a smear-ripened cheese.</title>
        <authorList>
            <consortium name="US DOE Joint Genome Institute (JGI-PGF)"/>
            <person name="Walter F."/>
            <person name="Albersmeier A."/>
            <person name="Kalinowski J."/>
            <person name="Ruckert C."/>
        </authorList>
    </citation>
    <scope>NUCLEOTIDE SEQUENCE</scope>
    <source>
        <strain evidence="1">JCM 3172</strain>
    </source>
</reference>
<reference evidence="1" key="2">
    <citation type="submission" date="2020-09" db="EMBL/GenBank/DDBJ databases">
        <authorList>
            <person name="Sun Q."/>
            <person name="Ohkuma M."/>
        </authorList>
    </citation>
    <scope>NUCLEOTIDE SEQUENCE</scope>
    <source>
        <strain evidence="1">JCM 3172</strain>
    </source>
</reference>
<comment type="caution">
    <text evidence="1">The sequence shown here is derived from an EMBL/GenBank/DDBJ whole genome shotgun (WGS) entry which is preliminary data.</text>
</comment>